<dbReference type="EMBL" id="QWLB01000014">
    <property type="protein sequence ID" value="RIH92744.1"/>
    <property type="molecule type" value="Genomic_DNA"/>
</dbReference>
<keyword evidence="1" id="KW-0732">Signal</keyword>
<accession>A0A399F7U4</accession>
<feature type="chain" id="PRO_5030071843" description="Lipoprotein" evidence="1">
    <location>
        <begin position="19"/>
        <end position="220"/>
    </location>
</feature>
<organism evidence="2 3">
    <name type="scientific">Meiothermus granaticius NBRC 107808</name>
    <dbReference type="NCBI Taxonomy" id="1227551"/>
    <lineage>
        <taxon>Bacteria</taxon>
        <taxon>Thermotogati</taxon>
        <taxon>Deinococcota</taxon>
        <taxon>Deinococci</taxon>
        <taxon>Thermales</taxon>
        <taxon>Thermaceae</taxon>
        <taxon>Meiothermus</taxon>
    </lineage>
</organism>
<name>A0A399F7U4_9DEIN</name>
<dbReference type="Proteomes" id="UP000266178">
    <property type="component" value="Unassembled WGS sequence"/>
</dbReference>
<gene>
    <name evidence="2" type="ORF">Mgrana_01282</name>
</gene>
<keyword evidence="3" id="KW-1185">Reference proteome</keyword>
<evidence type="ECO:0000313" key="3">
    <source>
        <dbReference type="Proteomes" id="UP000266178"/>
    </source>
</evidence>
<protein>
    <recommendedName>
        <fullName evidence="4">Lipoprotein</fullName>
    </recommendedName>
</protein>
<dbReference type="PROSITE" id="PS51257">
    <property type="entry name" value="PROKAR_LIPOPROTEIN"/>
    <property type="match status" value="1"/>
</dbReference>
<dbReference type="AlphaFoldDB" id="A0A399F7U4"/>
<dbReference type="RefSeq" id="WP_119356786.1">
    <property type="nucleotide sequence ID" value="NZ_BJXM01000010.1"/>
</dbReference>
<comment type="caution">
    <text evidence="2">The sequence shown here is derived from an EMBL/GenBank/DDBJ whole genome shotgun (WGS) entry which is preliminary data.</text>
</comment>
<sequence length="220" mass="23909">MKRYLLFAVLGSLLAACAPQTSTPAPTNPLYTGPVGFYPAAVGLDWVYQPQGAAPTDPPYRVSVLGPSTFNGQPALRFRFSGRGQERYYYRVISNAGVQLLGFEEAITNSVVRFTPPMQEYPAPSAFAIGARWGGVTQVDSQIVVGGKITPLASGSLEYTYQVVGRSNVSVPAGDFQVWRIALNLKPSKGDPQTYEIWFVPGVGEVRTQEGLLLVDRNFK</sequence>
<evidence type="ECO:0008006" key="4">
    <source>
        <dbReference type="Google" id="ProtNLM"/>
    </source>
</evidence>
<reference evidence="2 3" key="1">
    <citation type="submission" date="2018-08" db="EMBL/GenBank/DDBJ databases">
        <title>Meiothermus granaticius genome AF-68 sequencing project.</title>
        <authorList>
            <person name="Da Costa M.S."/>
            <person name="Albuquerque L."/>
            <person name="Raposo P."/>
            <person name="Froufe H.J.C."/>
            <person name="Barroso C.S."/>
            <person name="Egas C."/>
        </authorList>
    </citation>
    <scope>NUCLEOTIDE SEQUENCE [LARGE SCALE GENOMIC DNA]</scope>
    <source>
        <strain evidence="2 3">AF-68</strain>
    </source>
</reference>
<evidence type="ECO:0000256" key="1">
    <source>
        <dbReference type="SAM" id="SignalP"/>
    </source>
</evidence>
<dbReference type="OrthoDB" id="25148at2"/>
<proteinExistence type="predicted"/>
<feature type="signal peptide" evidence="1">
    <location>
        <begin position="1"/>
        <end position="18"/>
    </location>
</feature>
<evidence type="ECO:0000313" key="2">
    <source>
        <dbReference type="EMBL" id="RIH92744.1"/>
    </source>
</evidence>
<dbReference type="Gene3D" id="2.40.360.20">
    <property type="match status" value="1"/>
</dbReference>